<dbReference type="InterPro" id="IPR050678">
    <property type="entry name" value="DNA_Partitioning_ATPase"/>
</dbReference>
<dbReference type="OrthoDB" id="7933505at2"/>
<evidence type="ECO:0000259" key="1">
    <source>
        <dbReference type="Pfam" id="PF01656"/>
    </source>
</evidence>
<dbReference type="Proteomes" id="UP000199101">
    <property type="component" value="Unassembled WGS sequence"/>
</dbReference>
<evidence type="ECO:0000313" key="2">
    <source>
        <dbReference type="EMBL" id="SCB50329.1"/>
    </source>
</evidence>
<dbReference type="InterPro" id="IPR027417">
    <property type="entry name" value="P-loop_NTPase"/>
</dbReference>
<dbReference type="PANTHER" id="PTHR13696:SF99">
    <property type="entry name" value="COBYRINIC ACID AC-DIAMIDE SYNTHASE"/>
    <property type="match status" value="1"/>
</dbReference>
<dbReference type="CDD" id="cd02042">
    <property type="entry name" value="ParAB_family"/>
    <property type="match status" value="1"/>
</dbReference>
<dbReference type="PIRSF" id="PIRSF009320">
    <property type="entry name" value="Nuc_binding_HP_1000"/>
    <property type="match status" value="1"/>
</dbReference>
<protein>
    <submittedName>
        <fullName evidence="2">Chromosome partitioning protein</fullName>
    </submittedName>
</protein>
<dbReference type="Pfam" id="PF01656">
    <property type="entry name" value="CbiA"/>
    <property type="match status" value="1"/>
</dbReference>
<dbReference type="Gene3D" id="3.40.50.300">
    <property type="entry name" value="P-loop containing nucleotide triphosphate hydrolases"/>
    <property type="match status" value="1"/>
</dbReference>
<dbReference type="PANTHER" id="PTHR13696">
    <property type="entry name" value="P-LOOP CONTAINING NUCLEOSIDE TRIPHOSPHATE HYDROLASE"/>
    <property type="match status" value="1"/>
</dbReference>
<dbReference type="STRING" id="410764.GA0061103_0812"/>
<accession>A0A1C3XDN2</accession>
<dbReference type="RefSeq" id="WP_092720154.1">
    <property type="nucleotide sequence ID" value="NZ_FMAG01000015.1"/>
</dbReference>
<proteinExistence type="predicted"/>
<dbReference type="InterPro" id="IPR002586">
    <property type="entry name" value="CobQ/CobB/MinD/ParA_Nub-bd_dom"/>
</dbReference>
<keyword evidence="3" id="KW-1185">Reference proteome</keyword>
<sequence length="235" mass="25564">MPSIFAVANPKGGSGKTTVAIILAGEFAKHGYSAAIIDADPQGSSYQWHASSVARGVSPQGVDLVRAPDERALIAAVDKLQSYDVVVIDTPGYYGDVLVQAALQADLVVLPCKVHTFDASQVVRTIRSLEQHATASGLPMSQHRVLFNEYDSLDRNTRPLREVVAYLDAERVPVCSNALYRRVTFRTMTSGHGTLYQMSDKDESVRKARYNADQVVRELLAASQNPTQEQTAAEA</sequence>
<gene>
    <name evidence="2" type="ORF">GA0061103_0812</name>
</gene>
<dbReference type="SUPFAM" id="SSF52540">
    <property type="entry name" value="P-loop containing nucleoside triphosphate hydrolases"/>
    <property type="match status" value="1"/>
</dbReference>
<dbReference type="AlphaFoldDB" id="A0A1C3XDN2"/>
<evidence type="ECO:0000313" key="3">
    <source>
        <dbReference type="Proteomes" id="UP000199101"/>
    </source>
</evidence>
<dbReference type="EMBL" id="FMAG01000015">
    <property type="protein sequence ID" value="SCB50329.1"/>
    <property type="molecule type" value="Genomic_DNA"/>
</dbReference>
<organism evidence="2 3">
    <name type="scientific">Rhizobium multihospitium</name>
    <dbReference type="NCBI Taxonomy" id="410764"/>
    <lineage>
        <taxon>Bacteria</taxon>
        <taxon>Pseudomonadati</taxon>
        <taxon>Pseudomonadota</taxon>
        <taxon>Alphaproteobacteria</taxon>
        <taxon>Hyphomicrobiales</taxon>
        <taxon>Rhizobiaceae</taxon>
        <taxon>Rhizobium/Agrobacterium group</taxon>
        <taxon>Rhizobium</taxon>
    </lineage>
</organism>
<feature type="domain" description="CobQ/CobB/MinD/ParA nucleotide binding" evidence="1">
    <location>
        <begin position="6"/>
        <end position="185"/>
    </location>
</feature>
<reference evidence="3" key="1">
    <citation type="submission" date="2016-08" db="EMBL/GenBank/DDBJ databases">
        <authorList>
            <person name="Varghese N."/>
            <person name="Submissions Spin"/>
        </authorList>
    </citation>
    <scope>NUCLEOTIDE SEQUENCE [LARGE SCALE GENOMIC DNA]</scope>
    <source>
        <strain evidence="3">HAMBI 2975</strain>
    </source>
</reference>
<name>A0A1C3XDN2_9HYPH</name>